<dbReference type="EMBL" id="CAJJDM010000147">
    <property type="protein sequence ID" value="CAD8110083.1"/>
    <property type="molecule type" value="Genomic_DNA"/>
</dbReference>
<proteinExistence type="predicted"/>
<evidence type="ECO:0000313" key="3">
    <source>
        <dbReference type="Proteomes" id="UP000688137"/>
    </source>
</evidence>
<dbReference type="PANTHER" id="PTHR19920">
    <property type="entry name" value="WD40 PROTEIN CIAO1"/>
    <property type="match status" value="1"/>
</dbReference>
<reference evidence="2" key="1">
    <citation type="submission" date="2021-01" db="EMBL/GenBank/DDBJ databases">
        <authorList>
            <consortium name="Genoscope - CEA"/>
            <person name="William W."/>
        </authorList>
    </citation>
    <scope>NUCLEOTIDE SEQUENCE</scope>
</reference>
<keyword evidence="1" id="KW-0175">Coiled coil</keyword>
<evidence type="ECO:0008006" key="4">
    <source>
        <dbReference type="Google" id="ProtNLM"/>
    </source>
</evidence>
<dbReference type="Proteomes" id="UP000688137">
    <property type="component" value="Unassembled WGS sequence"/>
</dbReference>
<dbReference type="GO" id="GO:0097361">
    <property type="term" value="C:cytosolic [4Fe-4S] assembly targeting complex"/>
    <property type="evidence" value="ECO:0007669"/>
    <property type="project" value="TreeGrafter"/>
</dbReference>
<dbReference type="GO" id="GO:0016226">
    <property type="term" value="P:iron-sulfur cluster assembly"/>
    <property type="evidence" value="ECO:0007669"/>
    <property type="project" value="TreeGrafter"/>
</dbReference>
<gene>
    <name evidence="2" type="ORF">PPRIM_AZ9-3.1.T1430006</name>
</gene>
<organism evidence="2 3">
    <name type="scientific">Paramecium primaurelia</name>
    <dbReference type="NCBI Taxonomy" id="5886"/>
    <lineage>
        <taxon>Eukaryota</taxon>
        <taxon>Sar</taxon>
        <taxon>Alveolata</taxon>
        <taxon>Ciliophora</taxon>
        <taxon>Intramacronucleata</taxon>
        <taxon>Oligohymenophorea</taxon>
        <taxon>Peniculida</taxon>
        <taxon>Parameciidae</taxon>
        <taxon>Paramecium</taxon>
    </lineage>
</organism>
<name>A0A8S1Q484_PARPR</name>
<dbReference type="PANTHER" id="PTHR19920:SF0">
    <property type="entry name" value="CYTOSOLIC IRON-SULFUR PROTEIN ASSEMBLY PROTEIN CIAO1-RELATED"/>
    <property type="match status" value="1"/>
</dbReference>
<feature type="coiled-coil region" evidence="1">
    <location>
        <begin position="59"/>
        <end position="86"/>
    </location>
</feature>
<evidence type="ECO:0000313" key="2">
    <source>
        <dbReference type="EMBL" id="CAD8110083.1"/>
    </source>
</evidence>
<dbReference type="AlphaFoldDB" id="A0A8S1Q484"/>
<sequence length="476" mass="56952">MFNINCPQQNHQSQVDFFCINPFCKDPRFFCFEQCFQVNSLHQHDRKYINKIELLPGYLIDFSDQFNSLEQELKQLIQLIMELFHQLQNQIQKRFQWNLKKLMDLGGKQIEIVLNNMINFNDYQRGLLENINTSSGQLIKNLRSQIQELEVDDMKVQKYELLRSVHLQENKSQCKIIQFNQDSSIIAMDVSNRIKIYGFNKGQLQLLHVIDLFEINQINYLKFFQSSDEFLLGSEFGDIMLWKKNERQQFSYQFIRRRNIWEFISSSPQYNLLINDQEDLIVQSKDNQLKLYEKQQEWNCTQTIINQSKIMSYCLNQSSNMLISSCQDNIVIYLKQKKQVWKQIQTIDLDQWGYRICFVDDNHFAFQPRCKDYLQIYGLNNQSKNFELKNNVQVKSASNVCHNYFPLQYIKNKNIIINKNGRYINIIKISPEGDYETLQFIKFGDQLIYGTITNDGEYLITWDNKSTELQIRQFQE</sequence>
<keyword evidence="3" id="KW-1185">Reference proteome</keyword>
<accession>A0A8S1Q484</accession>
<protein>
    <recommendedName>
        <fullName evidence="4">WD40-repeat-containing domain</fullName>
    </recommendedName>
</protein>
<comment type="caution">
    <text evidence="2">The sequence shown here is derived from an EMBL/GenBank/DDBJ whole genome shotgun (WGS) entry which is preliminary data.</text>
</comment>
<evidence type="ECO:0000256" key="1">
    <source>
        <dbReference type="SAM" id="Coils"/>
    </source>
</evidence>